<comment type="caution">
    <text evidence="1">The sequence shown here is derived from an EMBL/GenBank/DDBJ whole genome shotgun (WGS) entry which is preliminary data.</text>
</comment>
<evidence type="ECO:0000313" key="1">
    <source>
        <dbReference type="EMBL" id="CAF93671.1"/>
    </source>
</evidence>
<protein>
    <submittedName>
        <fullName evidence="1">(spotted green pufferfish) hypothetical protein</fullName>
    </submittedName>
</protein>
<dbReference type="KEGG" id="tng:GSTEN00009432G001"/>
<dbReference type="EMBL" id="CAAE01011271">
    <property type="protein sequence ID" value="CAF93671.1"/>
    <property type="molecule type" value="Genomic_DNA"/>
</dbReference>
<reference evidence="1" key="2">
    <citation type="submission" date="2004-02" db="EMBL/GenBank/DDBJ databases">
        <authorList>
            <consortium name="Genoscope"/>
            <consortium name="Whitehead Institute Centre for Genome Research"/>
        </authorList>
    </citation>
    <scope>NUCLEOTIDE SEQUENCE</scope>
</reference>
<organism evidence="1">
    <name type="scientific">Tetraodon nigroviridis</name>
    <name type="common">Spotted green pufferfish</name>
    <name type="synonym">Chelonodon nigroviridis</name>
    <dbReference type="NCBI Taxonomy" id="99883"/>
    <lineage>
        <taxon>Eukaryota</taxon>
        <taxon>Metazoa</taxon>
        <taxon>Chordata</taxon>
        <taxon>Craniata</taxon>
        <taxon>Vertebrata</taxon>
        <taxon>Euteleostomi</taxon>
        <taxon>Actinopterygii</taxon>
        <taxon>Neopterygii</taxon>
        <taxon>Teleostei</taxon>
        <taxon>Neoteleostei</taxon>
        <taxon>Acanthomorphata</taxon>
        <taxon>Eupercaria</taxon>
        <taxon>Tetraodontiformes</taxon>
        <taxon>Tetradontoidea</taxon>
        <taxon>Tetraodontidae</taxon>
        <taxon>Tetraodon</taxon>
    </lineage>
</organism>
<proteinExistence type="predicted"/>
<accession>Q4T0B1</accession>
<gene>
    <name evidence="1" type="ORF">GSTENG00009432001</name>
</gene>
<reference evidence="1" key="1">
    <citation type="journal article" date="2004" name="Nature">
        <title>Genome duplication in the teleost fish Tetraodon nigroviridis reveals the early vertebrate proto-karyotype.</title>
        <authorList>
            <person name="Jaillon O."/>
            <person name="Aury J.-M."/>
            <person name="Brunet F."/>
            <person name="Petit J.-L."/>
            <person name="Stange-Thomann N."/>
            <person name="Mauceli E."/>
            <person name="Bouneau L."/>
            <person name="Fischer C."/>
            <person name="Ozouf-Costaz C."/>
            <person name="Bernot A."/>
            <person name="Nicaud S."/>
            <person name="Jaffe D."/>
            <person name="Fisher S."/>
            <person name="Lutfalla G."/>
            <person name="Dossat C."/>
            <person name="Segurens B."/>
            <person name="Dasilva C."/>
            <person name="Salanoubat M."/>
            <person name="Levy M."/>
            <person name="Boudet N."/>
            <person name="Castellano S."/>
            <person name="Anthouard V."/>
            <person name="Jubin C."/>
            <person name="Castelli V."/>
            <person name="Katinka M."/>
            <person name="Vacherie B."/>
            <person name="Biemont C."/>
            <person name="Skalli Z."/>
            <person name="Cattolico L."/>
            <person name="Poulain J."/>
            <person name="De Berardinis V."/>
            <person name="Cruaud C."/>
            <person name="Duprat S."/>
            <person name="Brottier P."/>
            <person name="Coutanceau J.-P."/>
            <person name="Gouzy J."/>
            <person name="Parra G."/>
            <person name="Lardier G."/>
            <person name="Chapple C."/>
            <person name="McKernan K.J."/>
            <person name="McEwan P."/>
            <person name="Bosak S."/>
            <person name="Kellis M."/>
            <person name="Volff J.-N."/>
            <person name="Guigo R."/>
            <person name="Zody M.C."/>
            <person name="Mesirov J."/>
            <person name="Lindblad-Toh K."/>
            <person name="Birren B."/>
            <person name="Nusbaum C."/>
            <person name="Kahn D."/>
            <person name="Robinson-Rechavi M."/>
            <person name="Laudet V."/>
            <person name="Schachter V."/>
            <person name="Quetier F."/>
            <person name="Saurin W."/>
            <person name="Scarpelli C."/>
            <person name="Wincker P."/>
            <person name="Lander E.S."/>
            <person name="Weissenbach J."/>
            <person name="Roest Crollius H."/>
        </authorList>
    </citation>
    <scope>NUCLEOTIDE SEQUENCE [LARGE SCALE GENOMIC DNA]</scope>
</reference>
<dbReference type="AlphaFoldDB" id="Q4T0B1"/>
<sequence>MDDKNKIKQEEQKRVITQKRVTEQETKAAEGWSLLLSLRHVSQSPERIA</sequence>
<name>Q4T0B1_TETNG</name>